<reference evidence="5 6" key="1">
    <citation type="submission" date="2019-09" db="EMBL/GenBank/DDBJ databases">
        <title>Genome sequence of Clostridium sp. EA1.</title>
        <authorList>
            <person name="Poehlein A."/>
            <person name="Bengelsdorf F.R."/>
            <person name="Daniel R."/>
        </authorList>
    </citation>
    <scope>NUCLEOTIDE SEQUENCE [LARGE SCALE GENOMIC DNA]</scope>
    <source>
        <strain evidence="5 6">EA1</strain>
    </source>
</reference>
<dbReference type="SUPFAM" id="SSF50249">
    <property type="entry name" value="Nucleic acid-binding proteins"/>
    <property type="match status" value="1"/>
</dbReference>
<dbReference type="CDD" id="cd04496">
    <property type="entry name" value="SSB_OBF"/>
    <property type="match status" value="1"/>
</dbReference>
<dbReference type="PANTHER" id="PTHR10302:SF27">
    <property type="entry name" value="SINGLE-STRANDED DNA-BINDING PROTEIN"/>
    <property type="match status" value="1"/>
</dbReference>
<dbReference type="OrthoDB" id="9809878at2"/>
<dbReference type="PROSITE" id="PS50935">
    <property type="entry name" value="SSB"/>
    <property type="match status" value="1"/>
</dbReference>
<comment type="subunit">
    <text evidence="2">Homotetramer.</text>
</comment>
<evidence type="ECO:0000256" key="2">
    <source>
        <dbReference type="HAMAP-Rule" id="MF_00984"/>
    </source>
</evidence>
<feature type="region of interest" description="Disordered" evidence="4">
    <location>
        <begin position="102"/>
        <end position="149"/>
    </location>
</feature>
<keyword evidence="2" id="KW-0233">DNA recombination</keyword>
<gene>
    <name evidence="5" type="primary">ssb_2</name>
    <name evidence="5" type="ORF">CAFE_17610</name>
</gene>
<evidence type="ECO:0000256" key="1">
    <source>
        <dbReference type="ARBA" id="ARBA00023125"/>
    </source>
</evidence>
<dbReference type="Proteomes" id="UP000469440">
    <property type="component" value="Unassembled WGS sequence"/>
</dbReference>
<dbReference type="GO" id="GO:0006310">
    <property type="term" value="P:DNA recombination"/>
    <property type="evidence" value="ECO:0007669"/>
    <property type="project" value="UniProtKB-UniRule"/>
</dbReference>
<comment type="caution">
    <text evidence="5">The sequence shown here is derived from an EMBL/GenBank/DDBJ whole genome shotgun (WGS) entry which is preliminary data.</text>
</comment>
<dbReference type="InterPro" id="IPR011344">
    <property type="entry name" value="ssDNA-bd"/>
</dbReference>
<evidence type="ECO:0000313" key="5">
    <source>
        <dbReference type="EMBL" id="MVB11059.1"/>
    </source>
</evidence>
<dbReference type="RefSeq" id="WP_156990393.1">
    <property type="nucleotide sequence ID" value="NZ_VWXL01000052.1"/>
</dbReference>
<dbReference type="NCBIfam" id="TIGR00621">
    <property type="entry name" value="ssb"/>
    <property type="match status" value="1"/>
</dbReference>
<sequence length="149" mass="16483">MYSLTVMMGRLVADPELRHTPNGVAVSTFRIAVDRPYKVEGKEKADFFDVIAWRNRGEFVTKYFKKGKPILVQGHFENRTYTDKDGIKRWVSELIADDVRFAGDSAGKGGTKSLPDPPPERSGDCSGSAIDSIPEGESAPMPTDDDLPF</sequence>
<comment type="caution">
    <text evidence="2">Lacks conserved residue(s) required for the propagation of feature annotation.</text>
</comment>
<dbReference type="InterPro" id="IPR012340">
    <property type="entry name" value="NA-bd_OB-fold"/>
</dbReference>
<dbReference type="GO" id="GO:0006281">
    <property type="term" value="P:DNA repair"/>
    <property type="evidence" value="ECO:0007669"/>
    <property type="project" value="UniProtKB-UniRule"/>
</dbReference>
<keyword evidence="1 2" id="KW-0238">DNA-binding</keyword>
<organism evidence="5 6">
    <name type="scientific">Caproicibacter fermentans</name>
    <dbReference type="NCBI Taxonomy" id="2576756"/>
    <lineage>
        <taxon>Bacteria</taxon>
        <taxon>Bacillati</taxon>
        <taxon>Bacillota</taxon>
        <taxon>Clostridia</taxon>
        <taxon>Eubacteriales</taxon>
        <taxon>Acutalibacteraceae</taxon>
        <taxon>Caproicibacter</taxon>
    </lineage>
</organism>
<proteinExistence type="inferred from homology"/>
<evidence type="ECO:0000256" key="4">
    <source>
        <dbReference type="SAM" id="MobiDB-lite"/>
    </source>
</evidence>
<dbReference type="GO" id="GO:0009295">
    <property type="term" value="C:nucleoid"/>
    <property type="evidence" value="ECO:0007669"/>
    <property type="project" value="TreeGrafter"/>
</dbReference>
<dbReference type="Gene3D" id="2.40.50.140">
    <property type="entry name" value="Nucleic acid-binding proteins"/>
    <property type="match status" value="1"/>
</dbReference>
<accession>A0A6N8HZC5</accession>
<keyword evidence="2" id="KW-0227">DNA damage</keyword>
<keyword evidence="2" id="KW-0235">DNA replication</keyword>
<evidence type="ECO:0000256" key="3">
    <source>
        <dbReference type="RuleBase" id="RU000524"/>
    </source>
</evidence>
<comment type="function">
    <text evidence="2">Plays an important role in DNA replication, recombination and repair. Binds to ssDNA and to an array of partner proteins to recruit them to their sites of action during DNA metabolism.</text>
</comment>
<evidence type="ECO:0000313" key="6">
    <source>
        <dbReference type="Proteomes" id="UP000469440"/>
    </source>
</evidence>
<keyword evidence="6" id="KW-1185">Reference proteome</keyword>
<dbReference type="EMBL" id="VWXL01000052">
    <property type="protein sequence ID" value="MVB11059.1"/>
    <property type="molecule type" value="Genomic_DNA"/>
</dbReference>
<dbReference type="PANTHER" id="PTHR10302">
    <property type="entry name" value="SINGLE-STRANDED DNA-BINDING PROTEIN"/>
    <property type="match status" value="1"/>
</dbReference>
<dbReference type="InterPro" id="IPR000424">
    <property type="entry name" value="Primosome_PriB/ssb"/>
</dbReference>
<protein>
    <recommendedName>
        <fullName evidence="2 3">Single-stranded DNA-binding protein</fullName>
        <shortName evidence="2">SSB</shortName>
    </recommendedName>
</protein>
<dbReference type="Pfam" id="PF00436">
    <property type="entry name" value="SSB"/>
    <property type="match status" value="1"/>
</dbReference>
<name>A0A6N8HZC5_9FIRM</name>
<dbReference type="HAMAP" id="MF_00984">
    <property type="entry name" value="SSB"/>
    <property type="match status" value="1"/>
</dbReference>
<keyword evidence="2" id="KW-0234">DNA repair</keyword>
<dbReference type="AlphaFoldDB" id="A0A6N8HZC5"/>
<dbReference type="GO" id="GO:0006260">
    <property type="term" value="P:DNA replication"/>
    <property type="evidence" value="ECO:0007669"/>
    <property type="project" value="UniProtKB-UniRule"/>
</dbReference>
<feature type="short sequence motif" description="Important for interaction with partner proteins" evidence="2">
    <location>
        <begin position="144"/>
        <end position="149"/>
    </location>
</feature>
<dbReference type="GO" id="GO:0003697">
    <property type="term" value="F:single-stranded DNA binding"/>
    <property type="evidence" value="ECO:0007669"/>
    <property type="project" value="UniProtKB-UniRule"/>
</dbReference>